<name>A0A0M3IIC3_ASCLU</name>
<proteinExistence type="predicted"/>
<evidence type="ECO:0000313" key="2">
    <source>
        <dbReference type="WBParaSite" id="ALUE_0001828201-mRNA-1"/>
    </source>
</evidence>
<organism evidence="1 2">
    <name type="scientific">Ascaris lumbricoides</name>
    <name type="common">Giant roundworm</name>
    <dbReference type="NCBI Taxonomy" id="6252"/>
    <lineage>
        <taxon>Eukaryota</taxon>
        <taxon>Metazoa</taxon>
        <taxon>Ecdysozoa</taxon>
        <taxon>Nematoda</taxon>
        <taxon>Chromadorea</taxon>
        <taxon>Rhabditida</taxon>
        <taxon>Spirurina</taxon>
        <taxon>Ascaridomorpha</taxon>
        <taxon>Ascaridoidea</taxon>
        <taxon>Ascarididae</taxon>
        <taxon>Ascaris</taxon>
    </lineage>
</organism>
<evidence type="ECO:0000313" key="1">
    <source>
        <dbReference type="Proteomes" id="UP000036681"/>
    </source>
</evidence>
<accession>A0A0M3IIC3</accession>
<sequence length="103" mass="11679">MPNRCPFQISCISDDEIFPTALMRRSDYLKYGSIAVHIMPPADNLRNSWSAAVGYDERNTCKYVLLCDRVKFRLRIWSAHFTFHPPNDSSVNGLSAGNQVIGN</sequence>
<dbReference type="Proteomes" id="UP000036681">
    <property type="component" value="Unplaced"/>
</dbReference>
<keyword evidence="1" id="KW-1185">Reference proteome</keyword>
<dbReference type="WBParaSite" id="ALUE_0001828201-mRNA-1">
    <property type="protein sequence ID" value="ALUE_0001828201-mRNA-1"/>
    <property type="gene ID" value="ALUE_0001828201"/>
</dbReference>
<protein>
    <submittedName>
        <fullName evidence="2">MSP domain-containing protein</fullName>
    </submittedName>
</protein>
<dbReference type="AlphaFoldDB" id="A0A0M3IIC3"/>
<reference evidence="2" key="1">
    <citation type="submission" date="2017-02" db="UniProtKB">
        <authorList>
            <consortium name="WormBaseParasite"/>
        </authorList>
    </citation>
    <scope>IDENTIFICATION</scope>
</reference>